<reference evidence="5" key="2">
    <citation type="submission" date="2025-08" db="UniProtKB">
        <authorList>
            <consortium name="RefSeq"/>
        </authorList>
    </citation>
    <scope>IDENTIFICATION</scope>
</reference>
<dbReference type="Pfam" id="PF03732">
    <property type="entry name" value="Retrotrans_gag"/>
    <property type="match status" value="1"/>
</dbReference>
<feature type="region of interest" description="Disordered" evidence="2">
    <location>
        <begin position="289"/>
        <end position="332"/>
    </location>
</feature>
<evidence type="ECO:0000313" key="5">
    <source>
        <dbReference type="RefSeq" id="XP_040951107.1"/>
    </source>
</evidence>
<dbReference type="Gene3D" id="2.40.70.10">
    <property type="entry name" value="Acid Proteases"/>
    <property type="match status" value="1"/>
</dbReference>
<gene>
    <name evidence="5" type="primary">LOC107887609</name>
</gene>
<dbReference type="SUPFAM" id="SSF50630">
    <property type="entry name" value="Acid proteases"/>
    <property type="match status" value="1"/>
</dbReference>
<sequence length="604" mass="67529">METRGRARKASRSRDILSALEDRVVTLEESVGDVKERVDDIDDKVNDGLQSMQEQLKEYVLDNIGKMTSRDDAIETMMVGKTDAVEAMLTALKEEIAELKGELTIHKAALGNGGLAAVTPKPSVDVPKPKEFKGTRSAREVDNFLWGVEQYFYAKGIADDATKVITAAMYLTDIALLWWRRRSTDVRRGGTEIRTWKEFQYEFKVQFYPEYAEDKARAKLRRLSQQGIVREYVQEFSELMLQISDMGEKEAFFSFMDGLKPWAKQELQRRGVQELTKAMSVAKSLAEFGGKKDRPESFKPKSQPKGNSGGDKERPPRNDNSKKPWDKRKSGPIRCFHCDGPHMIKDCPKKATLSAMEAKAESDVEDNNLGSILGGVEDKRSHGLMFADIMVAGKKLNALVDTGASDLFMSEGAAHKLGLNIENDPGRIKTVNSESVPIKGVVKGVKLQFGDWTGTASIKVIPLDDYDFVVGLSFLDQVNATICPSGNFMMISDSNHQCMVRLTRKGSLKGKTLSAIQFVKGVRRDEVSYLATLKIEETSKTVGEIPKEVGQVLQSFRDVMPAKLPKNLPPKREVDHRIELVSNMVPPARAPYRMSPPELEELRK</sequence>
<feature type="coiled-coil region" evidence="1">
    <location>
        <begin position="82"/>
        <end position="109"/>
    </location>
</feature>
<evidence type="ECO:0000259" key="3">
    <source>
        <dbReference type="Pfam" id="PF03732"/>
    </source>
</evidence>
<keyword evidence="4" id="KW-1185">Reference proteome</keyword>
<keyword evidence="1" id="KW-0175">Coiled coil</keyword>
<dbReference type="InterPro" id="IPR032567">
    <property type="entry name" value="RTL1-rel"/>
</dbReference>
<dbReference type="PANTHER" id="PTHR15503">
    <property type="entry name" value="LDOC1 RELATED"/>
    <property type="match status" value="1"/>
</dbReference>
<dbReference type="GeneID" id="107887609"/>
<feature type="compositionally biased region" description="Basic and acidic residues" evidence="2">
    <location>
        <begin position="289"/>
        <end position="299"/>
    </location>
</feature>
<dbReference type="Pfam" id="PF13975">
    <property type="entry name" value="gag-asp_proteas"/>
    <property type="match status" value="1"/>
</dbReference>
<organism evidence="4 5">
    <name type="scientific">Gossypium hirsutum</name>
    <name type="common">Upland cotton</name>
    <name type="synonym">Gossypium mexicanum</name>
    <dbReference type="NCBI Taxonomy" id="3635"/>
    <lineage>
        <taxon>Eukaryota</taxon>
        <taxon>Viridiplantae</taxon>
        <taxon>Streptophyta</taxon>
        <taxon>Embryophyta</taxon>
        <taxon>Tracheophyta</taxon>
        <taxon>Spermatophyta</taxon>
        <taxon>Magnoliopsida</taxon>
        <taxon>eudicotyledons</taxon>
        <taxon>Gunneridae</taxon>
        <taxon>Pentapetalae</taxon>
        <taxon>rosids</taxon>
        <taxon>malvids</taxon>
        <taxon>Malvales</taxon>
        <taxon>Malvaceae</taxon>
        <taxon>Malvoideae</taxon>
        <taxon>Gossypium</taxon>
    </lineage>
</organism>
<accession>A0ABM3A8C6</accession>
<dbReference type="Proteomes" id="UP000818029">
    <property type="component" value="Chromosome A03"/>
</dbReference>
<evidence type="ECO:0000256" key="1">
    <source>
        <dbReference type="SAM" id="Coils"/>
    </source>
</evidence>
<proteinExistence type="predicted"/>
<dbReference type="InterPro" id="IPR021109">
    <property type="entry name" value="Peptidase_aspartic_dom_sf"/>
</dbReference>
<evidence type="ECO:0000313" key="4">
    <source>
        <dbReference type="Proteomes" id="UP000818029"/>
    </source>
</evidence>
<dbReference type="InterPro" id="IPR005162">
    <property type="entry name" value="Retrotrans_gag_dom"/>
</dbReference>
<dbReference type="RefSeq" id="XP_040951107.1">
    <property type="nucleotide sequence ID" value="XM_041095173.1"/>
</dbReference>
<feature type="compositionally biased region" description="Basic and acidic residues" evidence="2">
    <location>
        <begin position="310"/>
        <end position="329"/>
    </location>
</feature>
<dbReference type="CDD" id="cd00303">
    <property type="entry name" value="retropepsin_like"/>
    <property type="match status" value="1"/>
</dbReference>
<feature type="domain" description="Retrotransposon gag" evidence="3">
    <location>
        <begin position="167"/>
        <end position="261"/>
    </location>
</feature>
<evidence type="ECO:0000256" key="2">
    <source>
        <dbReference type="SAM" id="MobiDB-lite"/>
    </source>
</evidence>
<protein>
    <recommendedName>
        <fullName evidence="3">Retrotransposon gag domain-containing protein</fullName>
    </recommendedName>
</protein>
<reference evidence="4" key="1">
    <citation type="journal article" date="2020" name="Nat. Genet.">
        <title>Genomic diversifications of five Gossypium allopolyploid species and their impact on cotton improvement.</title>
        <authorList>
            <person name="Chen Z.J."/>
            <person name="Sreedasyam A."/>
            <person name="Ando A."/>
            <person name="Song Q."/>
            <person name="De Santiago L.M."/>
            <person name="Hulse-Kemp A.M."/>
            <person name="Ding M."/>
            <person name="Ye W."/>
            <person name="Kirkbride R.C."/>
            <person name="Jenkins J."/>
            <person name="Plott C."/>
            <person name="Lovell J."/>
            <person name="Lin Y.M."/>
            <person name="Vaughn R."/>
            <person name="Liu B."/>
            <person name="Simpson S."/>
            <person name="Scheffler B.E."/>
            <person name="Wen L."/>
            <person name="Saski C.A."/>
            <person name="Grover C.E."/>
            <person name="Hu G."/>
            <person name="Conover J.L."/>
            <person name="Carlson J.W."/>
            <person name="Shu S."/>
            <person name="Boston L.B."/>
            <person name="Williams M."/>
            <person name="Peterson D.G."/>
            <person name="McGee K."/>
            <person name="Jones D.C."/>
            <person name="Wendel J.F."/>
            <person name="Stelly D.M."/>
            <person name="Grimwood J."/>
            <person name="Schmutz J."/>
        </authorList>
    </citation>
    <scope>NUCLEOTIDE SEQUENCE [LARGE SCALE GENOMIC DNA]</scope>
    <source>
        <strain evidence="4">cv. TM-1</strain>
    </source>
</reference>
<dbReference type="PANTHER" id="PTHR15503:SF45">
    <property type="entry name" value="RNA-DIRECTED DNA POLYMERASE HOMOLOG"/>
    <property type="match status" value="1"/>
</dbReference>
<name>A0ABM3A8C6_GOSHI</name>